<organism evidence="2 3">
    <name type="scientific">Magnetofaba australis IT-1</name>
    <dbReference type="NCBI Taxonomy" id="1434232"/>
    <lineage>
        <taxon>Bacteria</taxon>
        <taxon>Pseudomonadati</taxon>
        <taxon>Pseudomonadota</taxon>
        <taxon>Magnetococcia</taxon>
        <taxon>Magnetococcales</taxon>
        <taxon>Magnetococcaceae</taxon>
        <taxon>Magnetofaba</taxon>
    </lineage>
</organism>
<name>A0A1Y2K1W6_9PROT</name>
<proteinExistence type="predicted"/>
<dbReference type="RefSeq" id="WP_085444499.1">
    <property type="nucleotide sequence ID" value="NZ_LVJN01000020.1"/>
</dbReference>
<dbReference type="STRING" id="1434232.MAIT1_02076"/>
<dbReference type="AlphaFoldDB" id="A0A1Y2K1W6"/>
<dbReference type="InterPro" id="IPR010359">
    <property type="entry name" value="IrrE_HExxH"/>
</dbReference>
<accession>A0A1Y2K1W6</accession>
<dbReference type="OrthoDB" id="9794834at2"/>
<reference evidence="2 3" key="1">
    <citation type="journal article" date="2016" name="BMC Genomics">
        <title>Combined genomic and structural analyses of a cultured magnetotactic bacterium reveals its niche adaptation to a dynamic environment.</title>
        <authorList>
            <person name="Araujo A.C."/>
            <person name="Morillo V."/>
            <person name="Cypriano J."/>
            <person name="Teixeira L.C."/>
            <person name="Leao P."/>
            <person name="Lyra S."/>
            <person name="Almeida L.G."/>
            <person name="Bazylinski D.A."/>
            <person name="Vasconcellos A.T."/>
            <person name="Abreu F."/>
            <person name="Lins U."/>
        </authorList>
    </citation>
    <scope>NUCLEOTIDE SEQUENCE [LARGE SCALE GENOMIC DNA]</scope>
    <source>
        <strain evidence="2 3">IT-1</strain>
    </source>
</reference>
<evidence type="ECO:0000313" key="3">
    <source>
        <dbReference type="Proteomes" id="UP000194003"/>
    </source>
</evidence>
<dbReference type="PANTHER" id="PTHR43236">
    <property type="entry name" value="ANTITOXIN HIGA1"/>
    <property type="match status" value="1"/>
</dbReference>
<gene>
    <name evidence="2" type="ORF">MAIT1_02076</name>
</gene>
<dbReference type="Gene3D" id="1.10.10.2910">
    <property type="match status" value="1"/>
</dbReference>
<feature type="domain" description="IrrE N-terminal-like" evidence="1">
    <location>
        <begin position="56"/>
        <end position="178"/>
    </location>
</feature>
<dbReference type="InterPro" id="IPR052345">
    <property type="entry name" value="Rad_response_metalloprotease"/>
</dbReference>
<dbReference type="PANTHER" id="PTHR43236:SF2">
    <property type="entry name" value="BLL0069 PROTEIN"/>
    <property type="match status" value="1"/>
</dbReference>
<protein>
    <submittedName>
        <fullName evidence="2">Putative Zn peptidase</fullName>
    </submittedName>
</protein>
<comment type="caution">
    <text evidence="2">The sequence shown here is derived from an EMBL/GenBank/DDBJ whole genome shotgun (WGS) entry which is preliminary data.</text>
</comment>
<evidence type="ECO:0000259" key="1">
    <source>
        <dbReference type="Pfam" id="PF06114"/>
    </source>
</evidence>
<keyword evidence="3" id="KW-1185">Reference proteome</keyword>
<dbReference type="Proteomes" id="UP000194003">
    <property type="component" value="Unassembled WGS sequence"/>
</dbReference>
<sequence>MSLPNTPEDWALFVNLALDQAYGRERHPMSIAEAAQAFSHSRFPAEPIATVRGGDLEGFEGALIRDPSRRKGWGIFFNAAEPSKRRARFTIAHEFGHYLMHRYFIADDRDGFYCHTAEVPVDATPMENPKQEREADRFAANLLMPPYDLERRISPFEATDLNMLSCCADHYGVSMLAIIQQWLRLTRLRAVLVVSRDDFVLWSAASRSAQGLRRRAFGPPDGEPVEIPAQSLAAQRELTSYPKEGAPMAPGVWFPDEAALEMAIFADRYDFIASLLLLDFE</sequence>
<dbReference type="Pfam" id="PF06114">
    <property type="entry name" value="Peptidase_M78"/>
    <property type="match status" value="1"/>
</dbReference>
<evidence type="ECO:0000313" key="2">
    <source>
        <dbReference type="EMBL" id="OSM02003.1"/>
    </source>
</evidence>
<dbReference type="EMBL" id="LVJN01000020">
    <property type="protein sequence ID" value="OSM02003.1"/>
    <property type="molecule type" value="Genomic_DNA"/>
</dbReference>